<feature type="compositionally biased region" description="Basic and acidic residues" evidence="2">
    <location>
        <begin position="775"/>
        <end position="793"/>
    </location>
</feature>
<evidence type="ECO:0000313" key="4">
    <source>
        <dbReference type="EMBL" id="KKY25130.1"/>
    </source>
</evidence>
<feature type="region of interest" description="Disordered" evidence="2">
    <location>
        <begin position="310"/>
        <end position="841"/>
    </location>
</feature>
<dbReference type="PANTHER" id="PTHR15228">
    <property type="entry name" value="SPERMATHECAL PHYSIOLOGY VARIANT"/>
    <property type="match status" value="1"/>
</dbReference>
<evidence type="ECO:0000313" key="5">
    <source>
        <dbReference type="Proteomes" id="UP000053317"/>
    </source>
</evidence>
<dbReference type="AlphaFoldDB" id="A0A0G2H937"/>
<feature type="compositionally biased region" description="Low complexity" evidence="2">
    <location>
        <begin position="325"/>
        <end position="343"/>
    </location>
</feature>
<dbReference type="InterPro" id="IPR008936">
    <property type="entry name" value="Rho_GTPase_activation_prot"/>
</dbReference>
<sequence>MSAQHSIQASHRGAPTPVTPQTAASPPSKRELASWWKNFRKTTKKEEEKVSAGIFGVPLADSIKYANVAISLTNEQGESFIYGYVPIVVAKCGVYLKEKATDVEGIFRLSGSAKRIKDLQTIFNSPDRYGKGLDWTGYTVHDAANILRRYLNQLPEPLIPLDFYERFRDPLRDHQSQAVGDLEAQTQDVGNFDHDAAVITYQKLITELPALNRQLLLYILDLLAVFSSKSELNRMTSANLAAIFQPGIISHPDHDMAPQEYRLSQDVVIFLIENQDNFLVGMPGTAIDEKTSKELQNAPIATPVNKANIGRSASNASAGPDSLRRYGGVRRNVSVSSRNSRGSTGAPSPVNASTGVPFASHNSSSSMHRSNTVPSKKSPALSSTRYGKPSEPSTPTTPPVSYSAQATQPIPGPVHPPPATSPGTPVQLEPSSLAAASIPESPEHAAQHAAGPSQAEGTKRPVLEDVPTGFAPPAAAKTPTKERKISNLFSKSPVLVPADPDARQPNKLRKRPKASGSTNVSAQSSQASLHGDSPMTPAFHTPLVSPELTSHARPDPIAAVRAAALLSPAKHTTQPSQPSESPQPTAVANNLPQEQSPEPIAQTLRPPKSREPSLNSHSSVTDHSDFDALDADPSAKAEKRRHRWRFSASAKPDTAESPLQPPPVLGQNPPARGSTSSVGSSKPRKSFTGDSQLTQPTATDSSGYPLVANQSSTESEQLKETPDQTEKKAGLFGKIKAKMEKSREERREREAERERAKSPPRSDAAGSRQSLSAFAHDHFPQRGRSMEKPREGEALEAQNGTASDHVPIAKPSNGQTPPGVPNAAENDIAHKGNGQVSADVP</sequence>
<feature type="compositionally biased region" description="Pro residues" evidence="2">
    <location>
        <begin position="410"/>
        <end position="420"/>
    </location>
</feature>
<accession>A0A0G2H937</accession>
<reference evidence="4 5" key="1">
    <citation type="submission" date="2015-05" db="EMBL/GenBank/DDBJ databases">
        <title>Distinctive expansion of gene families associated with plant cell wall degradation and secondary metabolism in the genomes of grapevine trunk pathogens.</title>
        <authorList>
            <person name="Lawrence D.P."/>
            <person name="Travadon R."/>
            <person name="Rolshausen P.E."/>
            <person name="Baumgartner K."/>
        </authorList>
    </citation>
    <scope>NUCLEOTIDE SEQUENCE [LARGE SCALE GENOMIC DNA]</scope>
    <source>
        <strain evidence="4">UCRPC4</strain>
    </source>
</reference>
<evidence type="ECO:0000259" key="3">
    <source>
        <dbReference type="PROSITE" id="PS50238"/>
    </source>
</evidence>
<keyword evidence="1" id="KW-0343">GTPase activation</keyword>
<dbReference type="GO" id="GO:0005938">
    <property type="term" value="C:cell cortex"/>
    <property type="evidence" value="ECO:0007669"/>
    <property type="project" value="TreeGrafter"/>
</dbReference>
<feature type="compositionally biased region" description="Polar residues" evidence="2">
    <location>
        <begin position="586"/>
        <end position="596"/>
    </location>
</feature>
<dbReference type="InterPro" id="IPR000198">
    <property type="entry name" value="RhoGAP_dom"/>
</dbReference>
<feature type="compositionally biased region" description="Polar residues" evidence="2">
    <location>
        <begin position="515"/>
        <end position="528"/>
    </location>
</feature>
<dbReference type="PROSITE" id="PS50238">
    <property type="entry name" value="RHOGAP"/>
    <property type="match status" value="1"/>
</dbReference>
<proteinExistence type="predicted"/>
<dbReference type="GO" id="GO:0060237">
    <property type="term" value="P:regulation of fungal-type cell wall organization"/>
    <property type="evidence" value="ECO:0007669"/>
    <property type="project" value="TreeGrafter"/>
</dbReference>
<feature type="compositionally biased region" description="Polar residues" evidence="2">
    <location>
        <begin position="688"/>
        <end position="715"/>
    </location>
</feature>
<dbReference type="Pfam" id="PF00620">
    <property type="entry name" value="RhoGAP"/>
    <property type="match status" value="1"/>
</dbReference>
<feature type="domain" description="Rho-GAP" evidence="3">
    <location>
        <begin position="70"/>
        <end position="279"/>
    </location>
</feature>
<organism evidence="4 5">
    <name type="scientific">Phaeomoniella chlamydospora</name>
    <name type="common">Phaeoacremonium chlamydosporum</name>
    <dbReference type="NCBI Taxonomy" id="158046"/>
    <lineage>
        <taxon>Eukaryota</taxon>
        <taxon>Fungi</taxon>
        <taxon>Dikarya</taxon>
        <taxon>Ascomycota</taxon>
        <taxon>Pezizomycotina</taxon>
        <taxon>Eurotiomycetes</taxon>
        <taxon>Chaetothyriomycetidae</taxon>
        <taxon>Phaeomoniellales</taxon>
        <taxon>Phaeomoniellaceae</taxon>
        <taxon>Phaeomoniella</taxon>
    </lineage>
</organism>
<dbReference type="InterPro" id="IPR051025">
    <property type="entry name" value="RhoGAP"/>
</dbReference>
<dbReference type="PANTHER" id="PTHR15228:SF25">
    <property type="entry name" value="F-BAR DOMAIN-CONTAINING PROTEIN"/>
    <property type="match status" value="1"/>
</dbReference>
<reference evidence="4 5" key="2">
    <citation type="submission" date="2015-05" db="EMBL/GenBank/DDBJ databases">
        <authorList>
            <person name="Morales-Cruz A."/>
            <person name="Amrine K.C."/>
            <person name="Cantu D."/>
        </authorList>
    </citation>
    <scope>NUCLEOTIDE SEQUENCE [LARGE SCALE GENOMIC DNA]</scope>
    <source>
        <strain evidence="4">UCRPC4</strain>
    </source>
</reference>
<dbReference type="Proteomes" id="UP000053317">
    <property type="component" value="Unassembled WGS sequence"/>
</dbReference>
<dbReference type="GO" id="GO:0005096">
    <property type="term" value="F:GTPase activator activity"/>
    <property type="evidence" value="ECO:0007669"/>
    <property type="project" value="UniProtKB-KW"/>
</dbReference>
<comment type="caution">
    <text evidence="4">The sequence shown here is derived from an EMBL/GenBank/DDBJ whole genome shotgun (WGS) entry which is preliminary data.</text>
</comment>
<dbReference type="SUPFAM" id="SSF48350">
    <property type="entry name" value="GTPase activation domain, GAP"/>
    <property type="match status" value="1"/>
</dbReference>
<feature type="region of interest" description="Disordered" evidence="2">
    <location>
        <begin position="1"/>
        <end position="29"/>
    </location>
</feature>
<feature type="compositionally biased region" description="Basic and acidic residues" evidence="2">
    <location>
        <begin position="716"/>
        <end position="729"/>
    </location>
</feature>
<name>A0A0G2H937_PHACM</name>
<keyword evidence="5" id="KW-1185">Reference proteome</keyword>
<feature type="compositionally biased region" description="Low complexity" evidence="2">
    <location>
        <begin position="360"/>
        <end position="371"/>
    </location>
</feature>
<feature type="compositionally biased region" description="Polar residues" evidence="2">
    <location>
        <begin position="372"/>
        <end position="385"/>
    </location>
</feature>
<evidence type="ECO:0000256" key="1">
    <source>
        <dbReference type="ARBA" id="ARBA00022468"/>
    </source>
</evidence>
<gene>
    <name evidence="4" type="ORF">UCRPC4_g02071</name>
</gene>
<feature type="compositionally biased region" description="Basic and acidic residues" evidence="2">
    <location>
        <begin position="737"/>
        <end position="757"/>
    </location>
</feature>
<dbReference type="CDD" id="cd04396">
    <property type="entry name" value="RhoGAP_fSAC7_BAG7"/>
    <property type="match status" value="1"/>
</dbReference>
<dbReference type="GO" id="GO:0007165">
    <property type="term" value="P:signal transduction"/>
    <property type="evidence" value="ECO:0007669"/>
    <property type="project" value="InterPro"/>
</dbReference>
<dbReference type="OrthoDB" id="3196451at2759"/>
<feature type="compositionally biased region" description="Low complexity" evidence="2">
    <location>
        <begin position="555"/>
        <end position="585"/>
    </location>
</feature>
<evidence type="ECO:0000256" key="2">
    <source>
        <dbReference type="SAM" id="MobiDB-lite"/>
    </source>
</evidence>
<protein>
    <submittedName>
        <fullName evidence="4">Putative rho gtpase activator</fullName>
    </submittedName>
</protein>
<dbReference type="EMBL" id="LCWF01000049">
    <property type="protein sequence ID" value="KKY25130.1"/>
    <property type="molecule type" value="Genomic_DNA"/>
</dbReference>
<dbReference type="Gene3D" id="1.10.555.10">
    <property type="entry name" value="Rho GTPase activation protein"/>
    <property type="match status" value="1"/>
</dbReference>
<dbReference type="SMART" id="SM00324">
    <property type="entry name" value="RhoGAP"/>
    <property type="match status" value="1"/>
</dbReference>